<dbReference type="Gene3D" id="3.40.630.30">
    <property type="match status" value="1"/>
</dbReference>
<comment type="caution">
    <text evidence="11">The sequence shown here is derived from an EMBL/GenBank/DDBJ whole genome shotgun (WGS) entry which is preliminary data.</text>
</comment>
<dbReference type="GO" id="GO:1904812">
    <property type="term" value="P:rRNA acetylation involved in maturation of SSU-rRNA"/>
    <property type="evidence" value="ECO:0007669"/>
    <property type="project" value="TreeGrafter"/>
</dbReference>
<dbReference type="GO" id="GO:0051392">
    <property type="term" value="F:tRNA cytidine N4-acetyltransferase activity"/>
    <property type="evidence" value="ECO:0007669"/>
    <property type="project" value="UniProtKB-UniRule"/>
</dbReference>
<dbReference type="PANTHER" id="PTHR10925">
    <property type="entry name" value="N-ACETYLTRANSFERASE 10"/>
    <property type="match status" value="1"/>
</dbReference>
<comment type="similarity">
    <text evidence="9">Belongs to the TmcA family.</text>
</comment>
<gene>
    <name evidence="9" type="primary">tmcA</name>
    <name evidence="11" type="ORF">DFP76_102173</name>
</gene>
<evidence type="ECO:0000256" key="7">
    <source>
        <dbReference type="ARBA" id="ARBA00022884"/>
    </source>
</evidence>
<evidence type="ECO:0000313" key="11">
    <source>
        <dbReference type="EMBL" id="RBO84776.1"/>
    </source>
</evidence>
<comment type="subcellular location">
    <subcellularLocation>
        <location evidence="9">Cytoplasm</location>
    </subcellularLocation>
</comment>
<dbReference type="EMBL" id="QNRF01000002">
    <property type="protein sequence ID" value="RBO84776.1"/>
    <property type="molecule type" value="Genomic_DNA"/>
</dbReference>
<dbReference type="InterPro" id="IPR000182">
    <property type="entry name" value="GNAT_dom"/>
</dbReference>
<keyword evidence="1 9" id="KW-0963">Cytoplasm</keyword>
<keyword evidence="6 9" id="KW-0067">ATP-binding</keyword>
<dbReference type="InterPro" id="IPR032672">
    <property type="entry name" value="TmcA/NAT10/Kre33"/>
</dbReference>
<evidence type="ECO:0000313" key="12">
    <source>
        <dbReference type="Proteomes" id="UP000252086"/>
    </source>
</evidence>
<evidence type="ECO:0000256" key="5">
    <source>
        <dbReference type="ARBA" id="ARBA00022741"/>
    </source>
</evidence>
<dbReference type="GO" id="GO:0005737">
    <property type="term" value="C:cytoplasm"/>
    <property type="evidence" value="ECO:0007669"/>
    <property type="project" value="UniProtKB-SubCell"/>
</dbReference>
<accession>A0A366D483</accession>
<proteinExistence type="inferred from homology"/>
<dbReference type="InterPro" id="IPR027417">
    <property type="entry name" value="P-loop_NTPase"/>
</dbReference>
<dbReference type="SUPFAM" id="SSF55729">
    <property type="entry name" value="Acyl-CoA N-acyltransferases (Nat)"/>
    <property type="match status" value="1"/>
</dbReference>
<dbReference type="SUPFAM" id="SSF52540">
    <property type="entry name" value="P-loop containing nucleoside triphosphate hydrolases"/>
    <property type="match status" value="1"/>
</dbReference>
<dbReference type="Proteomes" id="UP000252086">
    <property type="component" value="Unassembled WGS sequence"/>
</dbReference>
<sequence>MTHSDHHRHCLILRGTSQQLLSEFLNLSRSLNTPLICSQQIEQYDKLNQGLYQTCNFKQARQLLGSTQEAVLIDLSQGVSASALAILAGTVRGGGLFALGLPNGDWHAHLDQDLSRYLPWPYQTEHVHSYFKDYLWSRLQDASSPFKESGEQQTPFMALPVWPQNITLTSQQQQAQNQLLKLEADHYILTAARGRGKSTMLGDTLAKLSQSSLKLALVAPNQDAIGTLKAQFEHSLQQHDSSAKWPFYAADALLSNSQHWDVLVVDEAAMFPIPMLIELASRAKHCVFSTTDYGYEGIGKGFSMRFTKHLKQLKSRSQQGVAYLKLEHPIRWGKNDPLEAWLNNTFFLGGDIASEPLIESPIKSLQYQALSAKDWLQQPAQLSRAFQLLANAHYQTSADNLRWMLDDPSLSIHTLNREQDLLSLAIVSAEGGLSDSLNQAVMEGKRRPRGHLVPQSLLAHEGLAEAGQLNYWRISRIATQPTQHNLGYGSQLLEKIAQSAPSECDFLCTSFAATPDVLHFWLKNGYRIVRLGTSKDHASGSYSIMMVKPLNQSANTICTGWQNRFIEQFTVNLMLQYHDLASDVVLQILAGNNRELSLPSLAQLNPQERHELALFIGHHKPFDSIRPVFLKACYQLAINQQLDVKNPRHLLMLEAALGRDLSANQKKAQLDGKKAIYQTFKSLLKVKTGG</sequence>
<dbReference type="Pfam" id="PF13718">
    <property type="entry name" value="GNAT_acetyltr_2"/>
    <property type="match status" value="1"/>
</dbReference>
<dbReference type="Gene3D" id="3.40.50.11040">
    <property type="match status" value="1"/>
</dbReference>
<dbReference type="GO" id="GO:0000049">
    <property type="term" value="F:tRNA binding"/>
    <property type="evidence" value="ECO:0007669"/>
    <property type="project" value="UniProtKB-UniRule"/>
</dbReference>
<feature type="domain" description="N-acetyltransferase" evidence="10">
    <location>
        <begin position="410"/>
        <end position="551"/>
    </location>
</feature>
<keyword evidence="5 9" id="KW-0547">Nucleotide-binding</keyword>
<dbReference type="InterPro" id="IPR024914">
    <property type="entry name" value="tRNA_acetyltr_TmcA"/>
</dbReference>
<dbReference type="Gene3D" id="3.40.50.300">
    <property type="entry name" value="P-loop containing nucleotide triphosphate hydrolases"/>
    <property type="match status" value="1"/>
</dbReference>
<evidence type="ECO:0000256" key="8">
    <source>
        <dbReference type="ARBA" id="ARBA00023315"/>
    </source>
</evidence>
<dbReference type="InterPro" id="IPR007807">
    <property type="entry name" value="TcmA/NAT10_helicase"/>
</dbReference>
<dbReference type="Pfam" id="PF08351">
    <property type="entry name" value="TmcA_N"/>
    <property type="match status" value="1"/>
</dbReference>
<feature type="binding site" evidence="9">
    <location>
        <position position="331"/>
    </location>
    <ligand>
        <name>ATP</name>
        <dbReference type="ChEBI" id="CHEBI:30616"/>
    </ligand>
</feature>
<dbReference type="HAMAP" id="MF_01886">
    <property type="entry name" value="tRNA_acetyltr_TmcA"/>
    <property type="match status" value="1"/>
</dbReference>
<evidence type="ECO:0000256" key="2">
    <source>
        <dbReference type="ARBA" id="ARBA00022555"/>
    </source>
</evidence>
<evidence type="ECO:0000256" key="6">
    <source>
        <dbReference type="ARBA" id="ARBA00022840"/>
    </source>
</evidence>
<dbReference type="PROSITE" id="PS51186">
    <property type="entry name" value="GNAT"/>
    <property type="match status" value="1"/>
</dbReference>
<comment type="catalytic activity">
    <reaction evidence="9">
        <text>cytidine(34) in elongator tRNA(Met) + acetyl-CoA + ATP + H2O = N(4)-acetylcytidine(34) in elongator tRNA(Met) + ADP + phosphate + CoA + H(+)</text>
        <dbReference type="Rhea" id="RHEA:43788"/>
        <dbReference type="Rhea" id="RHEA-COMP:10693"/>
        <dbReference type="Rhea" id="RHEA-COMP:10694"/>
        <dbReference type="ChEBI" id="CHEBI:15377"/>
        <dbReference type="ChEBI" id="CHEBI:15378"/>
        <dbReference type="ChEBI" id="CHEBI:30616"/>
        <dbReference type="ChEBI" id="CHEBI:43474"/>
        <dbReference type="ChEBI" id="CHEBI:57287"/>
        <dbReference type="ChEBI" id="CHEBI:57288"/>
        <dbReference type="ChEBI" id="CHEBI:74900"/>
        <dbReference type="ChEBI" id="CHEBI:82748"/>
        <dbReference type="ChEBI" id="CHEBI:456216"/>
        <dbReference type="EC" id="2.3.1.193"/>
    </reaction>
</comment>
<reference evidence="11 12" key="1">
    <citation type="submission" date="2018-06" db="EMBL/GenBank/DDBJ databases">
        <title>Genomic Encyclopedia of Type Strains, Phase III (KMG-III): the genomes of soil and plant-associated and newly described type strains.</title>
        <authorList>
            <person name="Whitman W."/>
        </authorList>
    </citation>
    <scope>NUCLEOTIDE SEQUENCE [LARGE SCALE GENOMIC DNA]</scope>
    <source>
        <strain evidence="11 12">CECT 7732</strain>
    </source>
</reference>
<comment type="caution">
    <text evidence="9">Lacks conserved residue(s) required for the propagation of feature annotation.</text>
</comment>
<evidence type="ECO:0000256" key="3">
    <source>
        <dbReference type="ARBA" id="ARBA00022679"/>
    </source>
</evidence>
<dbReference type="InterPro" id="IPR016181">
    <property type="entry name" value="Acyl_CoA_acyltransferase"/>
</dbReference>
<dbReference type="PANTHER" id="PTHR10925:SF5">
    <property type="entry name" value="RNA CYTIDINE ACETYLTRANSFERASE"/>
    <property type="match status" value="1"/>
</dbReference>
<dbReference type="GO" id="GO:0051391">
    <property type="term" value="P:tRNA acetylation"/>
    <property type="evidence" value="ECO:0007669"/>
    <property type="project" value="UniProtKB-UniRule"/>
</dbReference>
<comment type="function">
    <text evidence="9">Catalyzes the formation of N(4)-acetylcytidine (ac(4)C) at the wobble position of tRNA(Met), by using acetyl-CoA as an acetyl donor and ATP (or GTP).</text>
</comment>
<dbReference type="GO" id="GO:0002101">
    <property type="term" value="P:tRNA wobble cytosine modification"/>
    <property type="evidence" value="ECO:0007669"/>
    <property type="project" value="UniProtKB-UniRule"/>
</dbReference>
<dbReference type="InterPro" id="IPR013562">
    <property type="entry name" value="TmcA/NAT10_N"/>
</dbReference>
<keyword evidence="2 9" id="KW-0820">tRNA-binding</keyword>
<keyword evidence="4 9" id="KW-0819">tRNA processing</keyword>
<name>A0A366D483_9GAMM</name>
<feature type="binding site" evidence="9">
    <location>
        <begin position="477"/>
        <end position="479"/>
    </location>
    <ligand>
        <name>acetyl-CoA</name>
        <dbReference type="ChEBI" id="CHEBI:57288"/>
    </ligand>
</feature>
<keyword evidence="3 9" id="KW-0808">Transferase</keyword>
<dbReference type="EC" id="2.3.1.193" evidence="9"/>
<keyword evidence="7 9" id="KW-0694">RNA-binding</keyword>
<feature type="binding site" evidence="9">
    <location>
        <position position="172"/>
    </location>
    <ligand>
        <name>ATP</name>
        <dbReference type="ChEBI" id="CHEBI:30616"/>
    </ligand>
</feature>
<evidence type="ECO:0000259" key="10">
    <source>
        <dbReference type="PROSITE" id="PS51186"/>
    </source>
</evidence>
<dbReference type="GO" id="GO:1990883">
    <property type="term" value="F:18S rRNA cytidine N-acetyltransferase activity"/>
    <property type="evidence" value="ECO:0007669"/>
    <property type="project" value="TreeGrafter"/>
</dbReference>
<evidence type="ECO:0000256" key="9">
    <source>
        <dbReference type="HAMAP-Rule" id="MF_01886"/>
    </source>
</evidence>
<dbReference type="RefSeq" id="WP_113873418.1">
    <property type="nucleotide sequence ID" value="NZ_QNRF01000002.1"/>
</dbReference>
<dbReference type="AlphaFoldDB" id="A0A366D483"/>
<evidence type="ECO:0000256" key="4">
    <source>
        <dbReference type="ARBA" id="ARBA00022694"/>
    </source>
</evidence>
<keyword evidence="8 9" id="KW-0012">Acyltransferase</keyword>
<protein>
    <recommendedName>
        <fullName evidence="9">tRNA(Met) cytidine acetyltransferase TmcA</fullName>
        <ecNumber evidence="9">2.3.1.193</ecNumber>
    </recommendedName>
</protein>
<organism evidence="11 12">
    <name type="scientific">Marinomonas aquiplantarum</name>
    <dbReference type="NCBI Taxonomy" id="491951"/>
    <lineage>
        <taxon>Bacteria</taxon>
        <taxon>Pseudomonadati</taxon>
        <taxon>Pseudomonadota</taxon>
        <taxon>Gammaproteobacteria</taxon>
        <taxon>Oceanospirillales</taxon>
        <taxon>Oceanospirillaceae</taxon>
        <taxon>Marinomonas</taxon>
    </lineage>
</organism>
<dbReference type="OrthoDB" id="5578851at2"/>
<evidence type="ECO:0000256" key="1">
    <source>
        <dbReference type="ARBA" id="ARBA00022490"/>
    </source>
</evidence>
<dbReference type="Pfam" id="PF05127">
    <property type="entry name" value="NAT10_TcmA_helicase"/>
    <property type="match status" value="1"/>
</dbReference>
<dbReference type="GO" id="GO:0005524">
    <property type="term" value="F:ATP binding"/>
    <property type="evidence" value="ECO:0007669"/>
    <property type="project" value="UniProtKB-UniRule"/>
</dbReference>
<keyword evidence="12" id="KW-1185">Reference proteome</keyword>